<dbReference type="EMBL" id="CP011770">
    <property type="protein sequence ID" value="AKM10813.1"/>
    <property type="molecule type" value="Genomic_DNA"/>
</dbReference>
<dbReference type="PANTHER" id="PTHR21013">
    <property type="entry name" value="ATP SYNTHASE MITOCHONDRIAL F1 COMPLEX ASSEMBLY FACTOR 2/ATP12 PROTEIN, MITOCHONDRIAL PRECURSOR"/>
    <property type="match status" value="1"/>
</dbReference>
<dbReference type="PATRIC" id="fig|1348774.3.peg.2923"/>
<dbReference type="SUPFAM" id="SSF160909">
    <property type="entry name" value="ATP12-like"/>
    <property type="match status" value="1"/>
</dbReference>
<dbReference type="InterPro" id="IPR023335">
    <property type="entry name" value="ATP12_ortho_dom_sf"/>
</dbReference>
<dbReference type="Gene3D" id="1.10.3580.10">
    <property type="entry name" value="ATP12 ATPase"/>
    <property type="match status" value="1"/>
</dbReference>
<name>A0A0G3XK95_9SPHN</name>
<keyword evidence="2" id="KW-0809">Transit peptide</keyword>
<dbReference type="GO" id="GO:0043461">
    <property type="term" value="P:proton-transporting ATP synthase complex assembly"/>
    <property type="evidence" value="ECO:0007669"/>
    <property type="project" value="InterPro"/>
</dbReference>
<evidence type="ECO:0000256" key="1">
    <source>
        <dbReference type="ARBA" id="ARBA00008231"/>
    </source>
</evidence>
<dbReference type="Gene3D" id="3.30.2180.10">
    <property type="entry name" value="ATP12-like"/>
    <property type="match status" value="1"/>
</dbReference>
<dbReference type="Pfam" id="PF07542">
    <property type="entry name" value="ATP12"/>
    <property type="match status" value="1"/>
</dbReference>
<evidence type="ECO:0000256" key="3">
    <source>
        <dbReference type="ARBA" id="ARBA00023186"/>
    </source>
</evidence>
<sequence length="234" mass="25460">MKRFWTEVGVAPVDGGGWQVHLDSRPVKTQGFRAQIVPTRALAEALAEEWRAQGEKVDPQLFVLRDMVDFAIDQVAPAPDVLIGSTLPYGDTDTLCYRAPEGDSLRTRQDEAWGPILAPIEAEISAKFALADGVIHAEQPEATRTALRARLEALDPFTLTAVHNMAAIAASLCVALTMLDDGADTDALFGAANLEEDWQAIQWGWDGDALARRDARLAGFTHAARLARLARSED</sequence>
<evidence type="ECO:0000313" key="5">
    <source>
        <dbReference type="Proteomes" id="UP000035287"/>
    </source>
</evidence>
<dbReference type="InterPro" id="IPR042272">
    <property type="entry name" value="ATP12_ATP_synth-F1-assembly_N"/>
</dbReference>
<gene>
    <name evidence="4" type="ORF">AB433_13900</name>
</gene>
<proteinExistence type="inferred from homology"/>
<dbReference type="RefSeq" id="WP_047821813.1">
    <property type="nucleotide sequence ID" value="NZ_JACIEL010000002.1"/>
</dbReference>
<dbReference type="Proteomes" id="UP000035287">
    <property type="component" value="Chromosome"/>
</dbReference>
<dbReference type="PANTHER" id="PTHR21013:SF10">
    <property type="entry name" value="ATP SYNTHASE MITOCHONDRIAL F1 COMPLEX ASSEMBLY FACTOR 2"/>
    <property type="match status" value="1"/>
</dbReference>
<reference evidence="4 5" key="1">
    <citation type="submission" date="2015-06" db="EMBL/GenBank/DDBJ databases">
        <authorList>
            <person name="Zeng Y."/>
            <person name="Huang Y."/>
        </authorList>
    </citation>
    <scope>NUCLEOTIDE SEQUENCE [LARGE SCALE GENOMIC DNA]</scope>
    <source>
        <strain evidence="4 5">PQ-2</strain>
    </source>
</reference>
<dbReference type="KEGG" id="cna:AB433_13900"/>
<comment type="similarity">
    <text evidence="1">Belongs to the ATP12 family.</text>
</comment>
<dbReference type="AlphaFoldDB" id="A0A0G3XK95"/>
<dbReference type="STRING" id="1348774.AB433_13900"/>
<dbReference type="OrthoDB" id="9797825at2"/>
<accession>A0A0G3XK95</accession>
<organism evidence="4 5">
    <name type="scientific">Croceicoccus naphthovorans</name>
    <dbReference type="NCBI Taxonomy" id="1348774"/>
    <lineage>
        <taxon>Bacteria</taxon>
        <taxon>Pseudomonadati</taxon>
        <taxon>Pseudomonadota</taxon>
        <taxon>Alphaproteobacteria</taxon>
        <taxon>Sphingomonadales</taxon>
        <taxon>Erythrobacteraceae</taxon>
        <taxon>Croceicoccus</taxon>
    </lineage>
</organism>
<evidence type="ECO:0000256" key="2">
    <source>
        <dbReference type="ARBA" id="ARBA00022946"/>
    </source>
</evidence>
<evidence type="ECO:0000313" key="4">
    <source>
        <dbReference type="EMBL" id="AKM10813.1"/>
    </source>
</evidence>
<keyword evidence="5" id="KW-1185">Reference proteome</keyword>
<protein>
    <submittedName>
        <fullName evidence="4">Uncharacterized protein</fullName>
    </submittedName>
</protein>
<dbReference type="InterPro" id="IPR011419">
    <property type="entry name" value="ATP12_ATP_synth-F1-assembly"/>
</dbReference>
<keyword evidence="3" id="KW-0143">Chaperone</keyword>